<keyword evidence="3" id="KW-0012">Acyltransferase</keyword>
<accession>A0A4Z0P7E4</accession>
<proteinExistence type="predicted"/>
<comment type="caution">
    <text evidence="3">The sequence shown here is derived from an EMBL/GenBank/DDBJ whole genome shotgun (WGS) entry which is preliminary data.</text>
</comment>
<dbReference type="GO" id="GO:0000271">
    <property type="term" value="P:polysaccharide biosynthetic process"/>
    <property type="evidence" value="ECO:0007669"/>
    <property type="project" value="TreeGrafter"/>
</dbReference>
<keyword evidence="1" id="KW-1133">Transmembrane helix</keyword>
<reference evidence="3 4" key="1">
    <citation type="submission" date="2019-04" db="EMBL/GenBank/DDBJ databases">
        <authorList>
            <person name="Feng G."/>
            <person name="Zhang J."/>
            <person name="Zhu H."/>
        </authorList>
    </citation>
    <scope>NUCLEOTIDE SEQUENCE [LARGE SCALE GENOMIC DNA]</scope>
    <source>
        <strain evidence="3 4">92R-1</strain>
    </source>
</reference>
<feature type="transmembrane region" description="Helical" evidence="1">
    <location>
        <begin position="216"/>
        <end position="233"/>
    </location>
</feature>
<dbReference type="PANTHER" id="PTHR23028:SF53">
    <property type="entry name" value="ACYL_TRANSF_3 DOMAIN-CONTAINING PROTEIN"/>
    <property type="match status" value="1"/>
</dbReference>
<dbReference type="InterPro" id="IPR002656">
    <property type="entry name" value="Acyl_transf_3_dom"/>
</dbReference>
<keyword evidence="1" id="KW-0472">Membrane</keyword>
<feature type="transmembrane region" description="Helical" evidence="1">
    <location>
        <begin position="142"/>
        <end position="166"/>
    </location>
</feature>
<keyword evidence="4" id="KW-1185">Reference proteome</keyword>
<feature type="transmembrane region" description="Helical" evidence="1">
    <location>
        <begin position="270"/>
        <end position="295"/>
    </location>
</feature>
<dbReference type="PANTHER" id="PTHR23028">
    <property type="entry name" value="ACETYLTRANSFERASE"/>
    <property type="match status" value="1"/>
</dbReference>
<feature type="transmembrane region" description="Helical" evidence="1">
    <location>
        <begin position="245"/>
        <end position="264"/>
    </location>
</feature>
<feature type="transmembrane region" description="Helical" evidence="1">
    <location>
        <begin position="7"/>
        <end position="27"/>
    </location>
</feature>
<organism evidence="3 4">
    <name type="scientific">Hymenobacter fodinae</name>
    <dbReference type="NCBI Taxonomy" id="2510796"/>
    <lineage>
        <taxon>Bacteria</taxon>
        <taxon>Pseudomonadati</taxon>
        <taxon>Bacteroidota</taxon>
        <taxon>Cytophagia</taxon>
        <taxon>Cytophagales</taxon>
        <taxon>Hymenobacteraceae</taxon>
        <taxon>Hymenobacter</taxon>
    </lineage>
</organism>
<dbReference type="AlphaFoldDB" id="A0A4Z0P7E4"/>
<dbReference type="GO" id="GO:0016020">
    <property type="term" value="C:membrane"/>
    <property type="evidence" value="ECO:0007669"/>
    <property type="project" value="TreeGrafter"/>
</dbReference>
<dbReference type="RefSeq" id="WP_135434254.1">
    <property type="nucleotide sequence ID" value="NZ_SRLA01000002.1"/>
</dbReference>
<feature type="transmembrane region" description="Helical" evidence="1">
    <location>
        <begin position="85"/>
        <end position="106"/>
    </location>
</feature>
<dbReference type="EMBL" id="SRLA01000002">
    <property type="protein sequence ID" value="TGE08344.1"/>
    <property type="molecule type" value="Genomic_DNA"/>
</dbReference>
<protein>
    <submittedName>
        <fullName evidence="3">Acyltransferase</fullName>
    </submittedName>
</protein>
<feature type="transmembrane region" description="Helical" evidence="1">
    <location>
        <begin position="175"/>
        <end position="196"/>
    </location>
</feature>
<sequence length="393" mass="44715">MITSKKGTYYPALTGVRALAALMVFFFHDVGSLMLEPNFLIRFLYELDCGVSIFFVLSGFLITIRYQERIEPSWSWIKSYLRNRFARIYPIYILLTAITFIAWYLWPQTAFWPWSSFTGVDKLFSLITNLTLTRSFFEPMKFIGVATAWTLTVEETFYLLAPFILLTTSRKFGGLLLWLFGLLGVGVGLVYIHPLLPVARDYGFMASINFMLSSTFFGRCSEFLCGIGLAWWLRQEIPTGKKTWTATGLLSLLLCMGISAGFPIEKSMGGTVVLLFLLQQLALPLSVCLFFAGLLREQTKLRLLLETKLFDILGKSSYIFYLLHLGLLNDVFSQHISGNIWVRLAAYTLISIALYQVVEAPLHKWLKSPQVRPTPRPMITLATATQRSSINTR</sequence>
<keyword evidence="3" id="KW-0808">Transferase</keyword>
<evidence type="ECO:0000313" key="4">
    <source>
        <dbReference type="Proteomes" id="UP000298337"/>
    </source>
</evidence>
<keyword evidence="1" id="KW-0812">Transmembrane</keyword>
<evidence type="ECO:0000313" key="3">
    <source>
        <dbReference type="EMBL" id="TGE08344.1"/>
    </source>
</evidence>
<dbReference type="Pfam" id="PF01757">
    <property type="entry name" value="Acyl_transf_3"/>
    <property type="match status" value="1"/>
</dbReference>
<dbReference type="OrthoDB" id="9796461at2"/>
<evidence type="ECO:0000259" key="2">
    <source>
        <dbReference type="Pfam" id="PF01757"/>
    </source>
</evidence>
<dbReference type="Proteomes" id="UP000298337">
    <property type="component" value="Unassembled WGS sequence"/>
</dbReference>
<feature type="transmembrane region" description="Helical" evidence="1">
    <location>
        <begin position="39"/>
        <end position="64"/>
    </location>
</feature>
<feature type="domain" description="Acyltransferase 3" evidence="2">
    <location>
        <begin position="12"/>
        <end position="353"/>
    </location>
</feature>
<name>A0A4Z0P7E4_9BACT</name>
<dbReference type="InterPro" id="IPR050879">
    <property type="entry name" value="Acyltransferase_3"/>
</dbReference>
<dbReference type="GO" id="GO:0016747">
    <property type="term" value="F:acyltransferase activity, transferring groups other than amino-acyl groups"/>
    <property type="evidence" value="ECO:0007669"/>
    <property type="project" value="InterPro"/>
</dbReference>
<gene>
    <name evidence="3" type="ORF">EU556_11550</name>
</gene>
<evidence type="ECO:0000256" key="1">
    <source>
        <dbReference type="SAM" id="Phobius"/>
    </source>
</evidence>